<dbReference type="eggNOG" id="COG0045">
    <property type="taxonomic scope" value="Bacteria"/>
</dbReference>
<evidence type="ECO:0000256" key="2">
    <source>
        <dbReference type="ARBA" id="ARBA00022741"/>
    </source>
</evidence>
<dbReference type="Pfam" id="PF13607">
    <property type="entry name" value="Succ_CoA_lig"/>
    <property type="match status" value="1"/>
</dbReference>
<dbReference type="AlphaFoldDB" id="C0QHB0"/>
<dbReference type="SUPFAM" id="SSF51735">
    <property type="entry name" value="NAD(P)-binding Rossmann-fold domains"/>
    <property type="match status" value="1"/>
</dbReference>
<dbReference type="Gene3D" id="3.30.470.20">
    <property type="entry name" value="ATP-grasp fold, B domain"/>
    <property type="match status" value="1"/>
</dbReference>
<dbReference type="EC" id="6.2.1.13" evidence="6"/>
<dbReference type="FunFam" id="3.30.1490.20:FF:000020">
    <property type="entry name" value="Protein lysine acetyltransferase"/>
    <property type="match status" value="1"/>
</dbReference>
<keyword evidence="2" id="KW-0547">Nucleotide-binding</keyword>
<dbReference type="GO" id="GO:0005524">
    <property type="term" value="F:ATP binding"/>
    <property type="evidence" value="ECO:0007669"/>
    <property type="project" value="UniProtKB-KW"/>
</dbReference>
<dbReference type="SUPFAM" id="SSF56059">
    <property type="entry name" value="Glutathione synthetase ATP-binding domain-like"/>
    <property type="match status" value="1"/>
</dbReference>
<comment type="similarity">
    <text evidence="4">In the N-terminal section; belongs to the acetate CoA ligase alpha subunit family.</text>
</comment>
<dbReference type="GO" id="GO:0043758">
    <property type="term" value="F:acetate-CoA ligase (ADP-forming) activity"/>
    <property type="evidence" value="ECO:0007669"/>
    <property type="project" value="UniProtKB-EC"/>
</dbReference>
<proteinExistence type="inferred from homology"/>
<dbReference type="InterPro" id="IPR013815">
    <property type="entry name" value="ATP_grasp_subdomain_1"/>
</dbReference>
<dbReference type="Pfam" id="PF13302">
    <property type="entry name" value="Acetyltransf_3"/>
    <property type="match status" value="1"/>
</dbReference>
<dbReference type="SMART" id="SM00881">
    <property type="entry name" value="CoA_binding"/>
    <property type="match status" value="1"/>
</dbReference>
<dbReference type="InterPro" id="IPR016181">
    <property type="entry name" value="Acyl_CoA_acyltransferase"/>
</dbReference>
<evidence type="ECO:0000313" key="7">
    <source>
        <dbReference type="Proteomes" id="UP000000442"/>
    </source>
</evidence>
<keyword evidence="3" id="KW-0067">ATP-binding</keyword>
<dbReference type="InterPro" id="IPR016102">
    <property type="entry name" value="Succinyl-CoA_synth-like"/>
</dbReference>
<dbReference type="Gene3D" id="3.40.50.261">
    <property type="entry name" value="Succinyl-CoA synthetase domains"/>
    <property type="match status" value="2"/>
</dbReference>
<feature type="domain" description="N-acetyltransferase" evidence="5">
    <location>
        <begin position="741"/>
        <end position="897"/>
    </location>
</feature>
<evidence type="ECO:0000256" key="3">
    <source>
        <dbReference type="ARBA" id="ARBA00022840"/>
    </source>
</evidence>
<dbReference type="Gene3D" id="3.40.630.30">
    <property type="match status" value="1"/>
</dbReference>
<dbReference type="eggNOG" id="COG1042">
    <property type="taxonomic scope" value="Bacteria"/>
</dbReference>
<dbReference type="InterPro" id="IPR051538">
    <property type="entry name" value="Acyl-CoA_Synth/Transferase"/>
</dbReference>
<dbReference type="RefSeq" id="WP_015906479.1">
    <property type="nucleotide sequence ID" value="NC_012108.1"/>
</dbReference>
<dbReference type="KEGG" id="dat:HRM2_47200"/>
<organism evidence="6 7">
    <name type="scientific">Desulforapulum autotrophicum (strain ATCC 43914 / DSM 3382 / VKM B-1955 / HRM2)</name>
    <name type="common">Desulfobacterium autotrophicum</name>
    <dbReference type="NCBI Taxonomy" id="177437"/>
    <lineage>
        <taxon>Bacteria</taxon>
        <taxon>Pseudomonadati</taxon>
        <taxon>Thermodesulfobacteriota</taxon>
        <taxon>Desulfobacteria</taxon>
        <taxon>Desulfobacterales</taxon>
        <taxon>Desulfobacteraceae</taxon>
        <taxon>Desulforapulum</taxon>
    </lineage>
</organism>
<dbReference type="SUPFAM" id="SSF55729">
    <property type="entry name" value="Acyl-CoA N-acyltransferases (Nat)"/>
    <property type="match status" value="1"/>
</dbReference>
<gene>
    <name evidence="6" type="primary">sucD4</name>
    <name evidence="6" type="ordered locus">HRM2_47200</name>
</gene>
<keyword evidence="7" id="KW-1185">Reference proteome</keyword>
<name>C0QHB0_DESAH</name>
<keyword evidence="1 6" id="KW-0436">Ligase</keyword>
<dbReference type="Pfam" id="PF13549">
    <property type="entry name" value="ATP-grasp_5"/>
    <property type="match status" value="1"/>
</dbReference>
<dbReference type="PROSITE" id="PS51186">
    <property type="entry name" value="GNAT"/>
    <property type="match status" value="1"/>
</dbReference>
<evidence type="ECO:0000256" key="1">
    <source>
        <dbReference type="ARBA" id="ARBA00022598"/>
    </source>
</evidence>
<dbReference type="STRING" id="177437.HRM2_47200"/>
<dbReference type="Pfam" id="PF13380">
    <property type="entry name" value="CoA_binding_2"/>
    <property type="match status" value="1"/>
</dbReference>
<dbReference type="InterPro" id="IPR032875">
    <property type="entry name" value="Succ_CoA_lig_flav_dom"/>
</dbReference>
<dbReference type="PANTHER" id="PTHR43334:SF1">
    <property type="entry name" value="3-HYDROXYPROPIONATE--COA LIGASE [ADP-FORMING]"/>
    <property type="match status" value="1"/>
</dbReference>
<evidence type="ECO:0000259" key="5">
    <source>
        <dbReference type="PROSITE" id="PS51186"/>
    </source>
</evidence>
<dbReference type="HOGENOM" id="CLU_007415_0_2_7"/>
<dbReference type="InterPro" id="IPR000182">
    <property type="entry name" value="GNAT_dom"/>
</dbReference>
<dbReference type="PANTHER" id="PTHR43334">
    <property type="entry name" value="ACETATE--COA LIGASE [ADP-FORMING]"/>
    <property type="match status" value="1"/>
</dbReference>
<dbReference type="OrthoDB" id="9791027at2"/>
<dbReference type="InterPro" id="IPR036291">
    <property type="entry name" value="NAD(P)-bd_dom_sf"/>
</dbReference>
<evidence type="ECO:0000256" key="4">
    <source>
        <dbReference type="ARBA" id="ARBA00060888"/>
    </source>
</evidence>
<dbReference type="Gene3D" id="3.30.1490.20">
    <property type="entry name" value="ATP-grasp fold, A domain"/>
    <property type="match status" value="1"/>
</dbReference>
<reference evidence="6 7" key="1">
    <citation type="journal article" date="2009" name="Environ. Microbiol.">
        <title>Genome sequence of Desulfobacterium autotrophicum HRM2, a marine sulfate reducer oxidizing organic carbon completely to carbon dioxide.</title>
        <authorList>
            <person name="Strittmatter A.W."/>
            <person name="Liesegang H."/>
            <person name="Rabus R."/>
            <person name="Decker I."/>
            <person name="Amann J."/>
            <person name="Andres S."/>
            <person name="Henne A."/>
            <person name="Fricke W.F."/>
            <person name="Martinez-Arias R."/>
            <person name="Bartels D."/>
            <person name="Goesmann A."/>
            <person name="Krause L."/>
            <person name="Puehler A."/>
            <person name="Klenk H.P."/>
            <person name="Richter M."/>
            <person name="Schuler M."/>
            <person name="Gloeckner F.O."/>
            <person name="Meyerdierks A."/>
            <person name="Gottschalk G."/>
            <person name="Amann R."/>
        </authorList>
    </citation>
    <scope>NUCLEOTIDE SEQUENCE [LARGE SCALE GENOMIC DNA]</scope>
    <source>
        <strain evidence="7">ATCC 43914 / DSM 3382 / HRM2</strain>
    </source>
</reference>
<dbReference type="Gene3D" id="3.40.50.720">
    <property type="entry name" value="NAD(P)-binding Rossmann-like Domain"/>
    <property type="match status" value="1"/>
</dbReference>
<dbReference type="GO" id="GO:0016747">
    <property type="term" value="F:acyltransferase activity, transferring groups other than amino-acyl groups"/>
    <property type="evidence" value="ECO:0007669"/>
    <property type="project" value="InterPro"/>
</dbReference>
<sequence>MTIRNLKYLFAPCSVALIGASQTPGTIGRVVAGNLFSAGFKGEIFPVSTEFKTIEGVKTYPDVASLPRAPDLAVIVTPPDTIPEMIAQLGKRGTRAAVVLTDGFTNDTDPHHQELNMAMLAAARPHLFRIVGPSSLGVMVPGIGLNASFGHAPPLSGNLALVAQSGTVLTAVLDWGTSQGIGFSKCVALGEMADGDFGDMLDYLAYDYSTQAILLYIEEITGARKFISAARAVARIKPVIVVKAGRHGENVLAPASHTGFPTGSDAFYDAAFRRTGMLRVKDMQALFNAVQTLAVARRVSGNRLAILTNGRSMGVMATDTLIDRGGQLAVLGPDTLDRFNQILPSAWSHGNPVNIMNDAPGSRYGDALEALANDTGTDAVLVINCPSAVASSTEASNAVINTLQDKISTYNRKLVLTCWIGNESALEARRIFTENRIPTYTTPAEAVRGFMQIVRYHKSQEMLMETPPNIPEVFTPDSATAQKIIDGALAENRSWLTVSEAMAVLAAYAIPVVATHEASSPEAAAGLAETIGGPTALKIVSPDIIHKSDVSGVSLNLETPDVVCKNAAAMLERVRHLRPDAHFQGFTVQPMVHRPHAHELIIGMADDALFGPVLMVGHGGMAVEVIGDKALALPPLNMKLAHEVMARTRVYRLLQGYPGMPGANLDSIALTLVKISQLVCDIADIAELEINPLLADAHGVLVLDARIKLVKAICPAIDRLAIHPYPKELEEILNLPDGQTLLIRPIRPEDEPDFQKIFASLSPEEIRLRFLHPMNTMPHTLAARLTQIDYDREMALVVEGKNKEGATELYGLVQLSADPDKERAEFAILLRGDMTGLGLGPMLLRRIIDYAGSQGIGEVFGDVLSENKSMLKLCRVFGFQVTSDGEDPGNKLVSLKL</sequence>
<dbReference type="SUPFAM" id="SSF52210">
    <property type="entry name" value="Succinyl-CoA synthetase domains"/>
    <property type="match status" value="2"/>
</dbReference>
<protein>
    <submittedName>
        <fullName evidence="6">SucD4</fullName>
        <ecNumber evidence="6">6.2.1.13</ecNumber>
    </submittedName>
</protein>
<dbReference type="Proteomes" id="UP000000442">
    <property type="component" value="Chromosome"/>
</dbReference>
<dbReference type="eggNOG" id="COG0456">
    <property type="taxonomic scope" value="Bacteria"/>
</dbReference>
<dbReference type="EMBL" id="CP001087">
    <property type="protein sequence ID" value="ACN17769.1"/>
    <property type="molecule type" value="Genomic_DNA"/>
</dbReference>
<evidence type="ECO:0000313" key="6">
    <source>
        <dbReference type="EMBL" id="ACN17769.1"/>
    </source>
</evidence>
<dbReference type="InterPro" id="IPR003781">
    <property type="entry name" value="CoA-bd"/>
</dbReference>
<accession>C0QHB0</accession>